<reference evidence="2 3" key="1">
    <citation type="journal article" date="2016" name="Mol. Biol. Evol.">
        <title>Comparative Genomics of Early-Diverging Mushroom-Forming Fungi Provides Insights into the Origins of Lignocellulose Decay Capabilities.</title>
        <authorList>
            <person name="Nagy L.G."/>
            <person name="Riley R."/>
            <person name="Tritt A."/>
            <person name="Adam C."/>
            <person name="Daum C."/>
            <person name="Floudas D."/>
            <person name="Sun H."/>
            <person name="Yadav J.S."/>
            <person name="Pangilinan J."/>
            <person name="Larsson K.H."/>
            <person name="Matsuura K."/>
            <person name="Barry K."/>
            <person name="Labutti K."/>
            <person name="Kuo R."/>
            <person name="Ohm R.A."/>
            <person name="Bhattacharya S.S."/>
            <person name="Shirouzu T."/>
            <person name="Yoshinaga Y."/>
            <person name="Martin F.M."/>
            <person name="Grigoriev I.V."/>
            <person name="Hibbett D.S."/>
        </authorList>
    </citation>
    <scope>NUCLEOTIDE SEQUENCE [LARGE SCALE GENOMIC DNA]</scope>
    <source>
        <strain evidence="2 3">CBS 109695</strain>
    </source>
</reference>
<protein>
    <submittedName>
        <fullName evidence="2">Uncharacterized protein</fullName>
    </submittedName>
</protein>
<keyword evidence="3" id="KW-1185">Reference proteome</keyword>
<evidence type="ECO:0000256" key="1">
    <source>
        <dbReference type="SAM" id="MobiDB-lite"/>
    </source>
</evidence>
<feature type="compositionally biased region" description="Polar residues" evidence="1">
    <location>
        <begin position="207"/>
        <end position="217"/>
    </location>
</feature>
<evidence type="ECO:0000313" key="2">
    <source>
        <dbReference type="EMBL" id="KZP29962.1"/>
    </source>
</evidence>
<name>A0A166SXT0_9AGAM</name>
<feature type="compositionally biased region" description="Basic and acidic residues" evidence="1">
    <location>
        <begin position="183"/>
        <end position="192"/>
    </location>
</feature>
<accession>A0A166SXT0</accession>
<dbReference type="AlphaFoldDB" id="A0A166SXT0"/>
<dbReference type="EMBL" id="KV417496">
    <property type="protein sequence ID" value="KZP29962.1"/>
    <property type="molecule type" value="Genomic_DNA"/>
</dbReference>
<gene>
    <name evidence="2" type="ORF">FIBSPDRAFT_926791</name>
</gene>
<sequence length="217" mass="24297">MAARSTDSPCDMDTTEQANDCVDPDEMAEDIIYPDNILEVVGCTIPDIARCQAIWQSREALRKYILGKVSEAYDVLATRHFKTYQYYIHVATRETRVSPEVISQALGTAIFARDLLFEGAMARRYFTYVFYDLRKSEEVADIHTLNVPSATATILGMDHQECNTKQRTYQSAFPALLRSMPEHAHVSQRDSPADISDDLSSMKLGPSTRSSPSVMAG</sequence>
<organism evidence="2 3">
    <name type="scientific">Athelia psychrophila</name>
    <dbReference type="NCBI Taxonomy" id="1759441"/>
    <lineage>
        <taxon>Eukaryota</taxon>
        <taxon>Fungi</taxon>
        <taxon>Dikarya</taxon>
        <taxon>Basidiomycota</taxon>
        <taxon>Agaricomycotina</taxon>
        <taxon>Agaricomycetes</taxon>
        <taxon>Agaricomycetidae</taxon>
        <taxon>Atheliales</taxon>
        <taxon>Atheliaceae</taxon>
        <taxon>Athelia</taxon>
    </lineage>
</organism>
<dbReference type="OrthoDB" id="10402038at2759"/>
<feature type="region of interest" description="Disordered" evidence="1">
    <location>
        <begin position="183"/>
        <end position="217"/>
    </location>
</feature>
<dbReference type="Proteomes" id="UP000076532">
    <property type="component" value="Unassembled WGS sequence"/>
</dbReference>
<proteinExistence type="predicted"/>
<evidence type="ECO:0000313" key="3">
    <source>
        <dbReference type="Proteomes" id="UP000076532"/>
    </source>
</evidence>